<proteinExistence type="predicted"/>
<dbReference type="AlphaFoldDB" id="A0AAE1SBL8"/>
<name>A0AAE1SBL8_9SOLA</name>
<reference evidence="1" key="1">
    <citation type="submission" date="2023-12" db="EMBL/GenBank/DDBJ databases">
        <title>Genome assembly of Anisodus tanguticus.</title>
        <authorList>
            <person name="Wang Y.-J."/>
        </authorList>
    </citation>
    <scope>NUCLEOTIDE SEQUENCE</scope>
    <source>
        <strain evidence="1">KB-2021</strain>
        <tissue evidence="1">Leaf</tissue>
    </source>
</reference>
<comment type="caution">
    <text evidence="1">The sequence shown here is derived from an EMBL/GenBank/DDBJ whole genome shotgun (WGS) entry which is preliminary data.</text>
</comment>
<accession>A0AAE1SBL8</accession>
<organism evidence="1 2">
    <name type="scientific">Anisodus tanguticus</name>
    <dbReference type="NCBI Taxonomy" id="243964"/>
    <lineage>
        <taxon>Eukaryota</taxon>
        <taxon>Viridiplantae</taxon>
        <taxon>Streptophyta</taxon>
        <taxon>Embryophyta</taxon>
        <taxon>Tracheophyta</taxon>
        <taxon>Spermatophyta</taxon>
        <taxon>Magnoliopsida</taxon>
        <taxon>eudicotyledons</taxon>
        <taxon>Gunneridae</taxon>
        <taxon>Pentapetalae</taxon>
        <taxon>asterids</taxon>
        <taxon>lamiids</taxon>
        <taxon>Solanales</taxon>
        <taxon>Solanaceae</taxon>
        <taxon>Solanoideae</taxon>
        <taxon>Hyoscyameae</taxon>
        <taxon>Anisodus</taxon>
    </lineage>
</organism>
<evidence type="ECO:0000313" key="1">
    <source>
        <dbReference type="EMBL" id="KAK4366770.1"/>
    </source>
</evidence>
<dbReference type="EMBL" id="JAVYJV010000007">
    <property type="protein sequence ID" value="KAK4366770.1"/>
    <property type="molecule type" value="Genomic_DNA"/>
</dbReference>
<keyword evidence="2" id="KW-1185">Reference proteome</keyword>
<evidence type="ECO:0000313" key="2">
    <source>
        <dbReference type="Proteomes" id="UP001291623"/>
    </source>
</evidence>
<gene>
    <name evidence="1" type="ORF">RND71_014650</name>
</gene>
<dbReference type="Proteomes" id="UP001291623">
    <property type="component" value="Unassembled WGS sequence"/>
</dbReference>
<sequence length="99" mass="11684">MPERQPSLRRNDEPLHGVIEYYGEAKALNNYHIFEGNQDFRIIDQFVLYSLDVDVDVDVEVEAELVKKNNSKFRKGFSCTATRMEYDDCIPQRHSSYDY</sequence>
<protein>
    <submittedName>
        <fullName evidence="1">Uncharacterized protein</fullName>
    </submittedName>
</protein>